<feature type="region of interest" description="Disordered" evidence="1">
    <location>
        <begin position="223"/>
        <end position="253"/>
    </location>
</feature>
<evidence type="ECO:0000313" key="2">
    <source>
        <dbReference type="EMBL" id="BBL78884.1"/>
    </source>
</evidence>
<keyword evidence="3" id="KW-1185">Reference proteome</keyword>
<evidence type="ECO:0000256" key="1">
    <source>
        <dbReference type="SAM" id="MobiDB-lite"/>
    </source>
</evidence>
<feature type="compositionally biased region" description="Basic and acidic residues" evidence="1">
    <location>
        <begin position="226"/>
        <end position="235"/>
    </location>
</feature>
<accession>A0A510HG16</accession>
<proteinExistence type="predicted"/>
<evidence type="ECO:0000313" key="3">
    <source>
        <dbReference type="Proteomes" id="UP000318065"/>
    </source>
</evidence>
<dbReference type="RefSeq" id="WP_143526976.1">
    <property type="nucleotide sequence ID" value="NZ_AP019791.1"/>
</dbReference>
<name>A0A510HG16_9ACTN</name>
<sequence>MEGPYRDLGSGFARLSGAEGPRRAPSRISCVEDALLQMLRNARDADASRIFVATTLRSRRYRTLTVLDDGHGVPEPYTELIFEPGVTSRHLSPVADGERNPHGAGLSLYHIRQNAADARLLHPSSPTAFYAVFDTTHLPERSLQSPSRPSRSNLLATTRSFAARNPTLSLYYGSPAAILATLLHNRIIQRAGSAEIHSTARRLGLGVSLRTVQRVLRGAVRPAGRISHEGSERGGGEAGLSGGSSSAGGEGPVLYVGEEDRERIADILSRAAQASYLKSGELRLESRPGEVVIRVSVHEPEEEYDAYYY</sequence>
<dbReference type="Gene3D" id="3.30.565.10">
    <property type="entry name" value="Histidine kinase-like ATPase, C-terminal domain"/>
    <property type="match status" value="1"/>
</dbReference>
<evidence type="ECO:0008006" key="4">
    <source>
        <dbReference type="Google" id="ProtNLM"/>
    </source>
</evidence>
<dbReference type="EMBL" id="AP019791">
    <property type="protein sequence ID" value="BBL78884.1"/>
    <property type="molecule type" value="Genomic_DNA"/>
</dbReference>
<dbReference type="SUPFAM" id="SSF55874">
    <property type="entry name" value="ATPase domain of HSP90 chaperone/DNA topoisomerase II/histidine kinase"/>
    <property type="match status" value="1"/>
</dbReference>
<dbReference type="Proteomes" id="UP000318065">
    <property type="component" value="Chromosome"/>
</dbReference>
<gene>
    <name evidence="2" type="ORF">RxyAA322_07380</name>
</gene>
<organism evidence="2 3">
    <name type="scientific">Rubrobacter xylanophilus</name>
    <dbReference type="NCBI Taxonomy" id="49319"/>
    <lineage>
        <taxon>Bacteria</taxon>
        <taxon>Bacillati</taxon>
        <taxon>Actinomycetota</taxon>
        <taxon>Rubrobacteria</taxon>
        <taxon>Rubrobacterales</taxon>
        <taxon>Rubrobacteraceae</taxon>
        <taxon>Rubrobacter</taxon>
    </lineage>
</organism>
<feature type="compositionally biased region" description="Gly residues" evidence="1">
    <location>
        <begin position="236"/>
        <end position="251"/>
    </location>
</feature>
<dbReference type="AlphaFoldDB" id="A0A510HG16"/>
<protein>
    <recommendedName>
        <fullName evidence="4">Histidine kinase/HSP90-like ATPase domain-containing protein</fullName>
    </recommendedName>
</protein>
<dbReference type="InterPro" id="IPR036890">
    <property type="entry name" value="HATPase_C_sf"/>
</dbReference>
<feature type="region of interest" description="Disordered" evidence="1">
    <location>
        <begin position="1"/>
        <end position="24"/>
    </location>
</feature>
<reference evidence="2" key="1">
    <citation type="journal article" date="2019" name="Microbiol. Resour. Announc.">
        <title>Complete Genome Sequence of Rubrobacter xylanophilus Strain AA3-22, Isolated from Arima Onsen in Japan.</title>
        <authorList>
            <person name="Tomariguchi N."/>
            <person name="Miyazaki K."/>
        </authorList>
    </citation>
    <scope>NUCLEOTIDE SEQUENCE [LARGE SCALE GENOMIC DNA]</scope>
    <source>
        <strain evidence="2">AA3-22</strain>
    </source>
</reference>
<dbReference type="OrthoDB" id="5242013at2"/>